<dbReference type="STRING" id="1855912.LuPra_03556"/>
<gene>
    <name evidence="3" type="ORF">LuPra_03556</name>
</gene>
<evidence type="ECO:0000313" key="3">
    <source>
        <dbReference type="EMBL" id="AMY10326.1"/>
    </source>
</evidence>
<feature type="region of interest" description="Disordered" evidence="1">
    <location>
        <begin position="448"/>
        <end position="471"/>
    </location>
</feature>
<feature type="domain" description="Amidohydrolase-related" evidence="2">
    <location>
        <begin position="343"/>
        <end position="441"/>
    </location>
</feature>
<dbReference type="InterPro" id="IPR051781">
    <property type="entry name" value="Metallo-dep_Hydrolase"/>
</dbReference>
<dbReference type="GO" id="GO:0016810">
    <property type="term" value="F:hydrolase activity, acting on carbon-nitrogen (but not peptide) bonds"/>
    <property type="evidence" value="ECO:0007669"/>
    <property type="project" value="InterPro"/>
</dbReference>
<dbReference type="EMBL" id="CP015136">
    <property type="protein sequence ID" value="AMY10326.1"/>
    <property type="molecule type" value="Genomic_DNA"/>
</dbReference>
<dbReference type="InterPro" id="IPR011059">
    <property type="entry name" value="Metal-dep_hydrolase_composite"/>
</dbReference>
<keyword evidence="4" id="KW-1185">Reference proteome</keyword>
<dbReference type="SUPFAM" id="SSF51556">
    <property type="entry name" value="Metallo-dependent hydrolases"/>
    <property type="match status" value="1"/>
</dbReference>
<dbReference type="Pfam" id="PF01979">
    <property type="entry name" value="Amidohydro_1"/>
    <property type="match status" value="1"/>
</dbReference>
<evidence type="ECO:0000259" key="2">
    <source>
        <dbReference type="Pfam" id="PF01979"/>
    </source>
</evidence>
<reference evidence="4" key="2">
    <citation type="submission" date="2016-04" db="EMBL/GenBank/DDBJ databases">
        <title>First Complete Genome Sequence of a Subdivision 6 Acidobacterium.</title>
        <authorList>
            <person name="Huang S."/>
            <person name="Vieira S."/>
            <person name="Bunk B."/>
            <person name="Riedel T."/>
            <person name="Sproeer C."/>
            <person name="Overmann J."/>
        </authorList>
    </citation>
    <scope>NUCLEOTIDE SEQUENCE [LARGE SCALE GENOMIC DNA]</scope>
    <source>
        <strain evidence="4">DSM 100886 HEG_-6_39</strain>
    </source>
</reference>
<dbReference type="Proteomes" id="UP000076079">
    <property type="component" value="Chromosome"/>
</dbReference>
<dbReference type="PATRIC" id="fig|1813736.3.peg.3763"/>
<evidence type="ECO:0000313" key="4">
    <source>
        <dbReference type="Proteomes" id="UP000076079"/>
    </source>
</evidence>
<accession>A0A143PPN0</accession>
<sequence length="471" mass="49067" precursor="true">MHFVEEVALVIAARLRTAAFGVACALGTGTIGQAQPVAPIAIRNARIVPVSGAPIDGGSIVLVNGLIKSVGSNVDVPAEAVVIDGTGLTVYPGLIDALTDLGMAQPTAAPPAGAAPGGGPNAPRPPSRIRGPEDRPGSTPWLQAADEFRADDRRIETWRNGGVTTVVTAPRVGIFPGQAAVINLSGERREDVVVRSAVAVPLVMTPPAGGGTFPGSTMGLVAYVRQVFLDTRYTAEQVKRYDQDARGKARPETDRTVQALQAALQAKVPFLLPAGNEVQIDRMLALGREFDVPAVLYGVHEGYAAAGRIAKARIPVIVSAKWPEKPKDADPDADELLETLELRDRAPHTPAALAEQKVPFAFSSDGLATPGEFLASVRKAIKAGLPADAALRALTIDAARIYGVQDRLGSLEAGKIANVIVVQGDLLGDKSTVKHVFVDGRRFEVPVDASGAAPGGAGRGPSARPSEGDRR</sequence>
<dbReference type="InterPro" id="IPR006680">
    <property type="entry name" value="Amidohydro-rel"/>
</dbReference>
<dbReference type="AlphaFoldDB" id="A0A143PPN0"/>
<dbReference type="PANTHER" id="PTHR43135">
    <property type="entry name" value="ALPHA-D-RIBOSE 1-METHYLPHOSPHONATE 5-TRIPHOSPHATE DIPHOSPHATASE"/>
    <property type="match status" value="1"/>
</dbReference>
<organism evidence="3 4">
    <name type="scientific">Luteitalea pratensis</name>
    <dbReference type="NCBI Taxonomy" id="1855912"/>
    <lineage>
        <taxon>Bacteria</taxon>
        <taxon>Pseudomonadati</taxon>
        <taxon>Acidobacteriota</taxon>
        <taxon>Vicinamibacteria</taxon>
        <taxon>Vicinamibacterales</taxon>
        <taxon>Vicinamibacteraceae</taxon>
        <taxon>Luteitalea</taxon>
    </lineage>
</organism>
<evidence type="ECO:0000256" key="1">
    <source>
        <dbReference type="SAM" id="MobiDB-lite"/>
    </source>
</evidence>
<feature type="region of interest" description="Disordered" evidence="1">
    <location>
        <begin position="106"/>
        <end position="141"/>
    </location>
</feature>
<reference evidence="3 4" key="1">
    <citation type="journal article" date="2016" name="Genome Announc.">
        <title>First Complete Genome Sequence of a Subdivision 6 Acidobacterium Strain.</title>
        <authorList>
            <person name="Huang S."/>
            <person name="Vieira S."/>
            <person name="Bunk B."/>
            <person name="Riedel T."/>
            <person name="Sproer C."/>
            <person name="Overmann J."/>
        </authorList>
    </citation>
    <scope>NUCLEOTIDE SEQUENCE [LARGE SCALE GENOMIC DNA]</scope>
    <source>
        <strain evidence="4">DSM 100886 HEG_-6_39</strain>
    </source>
</reference>
<dbReference type="Gene3D" id="2.30.40.10">
    <property type="entry name" value="Urease, subunit C, domain 1"/>
    <property type="match status" value="1"/>
</dbReference>
<protein>
    <submittedName>
        <fullName evidence="3">Phosphonate metabolism protein PhnM</fullName>
    </submittedName>
</protein>
<name>A0A143PPN0_LUTPR</name>
<dbReference type="KEGG" id="abac:LuPra_03556"/>
<dbReference type="Gene3D" id="3.20.20.140">
    <property type="entry name" value="Metal-dependent hydrolases"/>
    <property type="match status" value="1"/>
</dbReference>
<proteinExistence type="predicted"/>
<dbReference type="OrthoDB" id="9776488at2"/>
<dbReference type="PANTHER" id="PTHR43135:SF3">
    <property type="entry name" value="ALPHA-D-RIBOSE 1-METHYLPHOSPHONATE 5-TRIPHOSPHATE DIPHOSPHATASE"/>
    <property type="match status" value="1"/>
</dbReference>
<dbReference type="RefSeq" id="WP_110171975.1">
    <property type="nucleotide sequence ID" value="NZ_CP015136.1"/>
</dbReference>
<dbReference type="InterPro" id="IPR032466">
    <property type="entry name" value="Metal_Hydrolase"/>
</dbReference>
<dbReference type="SUPFAM" id="SSF51338">
    <property type="entry name" value="Composite domain of metallo-dependent hydrolases"/>
    <property type="match status" value="1"/>
</dbReference>